<proteinExistence type="predicted"/>
<dbReference type="InterPro" id="IPR011112">
    <property type="entry name" value="Rho-like_N"/>
</dbReference>
<protein>
    <recommendedName>
        <fullName evidence="2">Rho termination factor-like N-terminal domain-containing protein</fullName>
    </recommendedName>
</protein>
<dbReference type="Proteomes" id="UP000050554">
    <property type="component" value="Unassembled WGS sequence"/>
</dbReference>
<dbReference type="GO" id="GO:0006353">
    <property type="term" value="P:DNA-templated transcription termination"/>
    <property type="evidence" value="ECO:0007669"/>
    <property type="project" value="InterPro"/>
</dbReference>
<comment type="caution">
    <text evidence="3">The sequence shown here is derived from an EMBL/GenBank/DDBJ whole genome shotgun (WGS) entry which is preliminary data.</text>
</comment>
<feature type="domain" description="Rho termination factor-like N-terminal" evidence="2">
    <location>
        <begin position="97"/>
        <end position="132"/>
    </location>
</feature>
<dbReference type="SUPFAM" id="SSF68912">
    <property type="entry name" value="Rho N-terminal domain-like"/>
    <property type="match status" value="1"/>
</dbReference>
<evidence type="ECO:0000313" key="4">
    <source>
        <dbReference type="Proteomes" id="UP000050554"/>
    </source>
</evidence>
<organism evidence="3 4">
    <name type="scientific">Pseudomonas syringae pv. ribicola</name>
    <dbReference type="NCBI Taxonomy" id="55398"/>
    <lineage>
        <taxon>Bacteria</taxon>
        <taxon>Pseudomonadati</taxon>
        <taxon>Pseudomonadota</taxon>
        <taxon>Gammaproteobacteria</taxon>
        <taxon>Pseudomonadales</taxon>
        <taxon>Pseudomonadaceae</taxon>
        <taxon>Pseudomonas</taxon>
    </lineage>
</organism>
<dbReference type="PATRIC" id="fig|55398.3.peg.4692"/>
<dbReference type="AlphaFoldDB" id="A0A0N8SPE5"/>
<gene>
    <name evidence="3" type="ORF">ALO47_03752</name>
</gene>
<dbReference type="EMBL" id="LJRF01000126">
    <property type="protein sequence ID" value="KPY46168.1"/>
    <property type="molecule type" value="Genomic_DNA"/>
</dbReference>
<feature type="region of interest" description="Disordered" evidence="1">
    <location>
        <begin position="114"/>
        <end position="133"/>
    </location>
</feature>
<dbReference type="Pfam" id="PF07498">
    <property type="entry name" value="Rho_N"/>
    <property type="match status" value="1"/>
</dbReference>
<name>A0A0N8SPE5_PSESI</name>
<feature type="region of interest" description="Disordered" evidence="1">
    <location>
        <begin position="1"/>
        <end position="103"/>
    </location>
</feature>
<accession>A0A0N8SPE5</accession>
<evidence type="ECO:0000313" key="3">
    <source>
        <dbReference type="EMBL" id="KPY46168.1"/>
    </source>
</evidence>
<evidence type="ECO:0000259" key="2">
    <source>
        <dbReference type="Pfam" id="PF07498"/>
    </source>
</evidence>
<dbReference type="InterPro" id="IPR036269">
    <property type="entry name" value="Rho_N_sf"/>
</dbReference>
<dbReference type="RefSeq" id="WP_004883164.1">
    <property type="nucleotide sequence ID" value="NZ_LJRF01000126.1"/>
</dbReference>
<feature type="compositionally biased region" description="Basic and acidic residues" evidence="1">
    <location>
        <begin position="1"/>
        <end position="44"/>
    </location>
</feature>
<feature type="compositionally biased region" description="Polar residues" evidence="1">
    <location>
        <begin position="92"/>
        <end position="102"/>
    </location>
</feature>
<sequence length="133" mass="14338">MPAANSKKDATANKDKYTDKQKRKAEHIEEGYEEKGVSKGEAEARAWATVNKQSGGGERKGGSGTRTPASSKSAARKDSAKRAVATKHGEPRNNQPLESQTKVDLMQRARGLNIAGRSTMNKQELISALKKAS</sequence>
<reference evidence="3 4" key="1">
    <citation type="submission" date="2015-09" db="EMBL/GenBank/DDBJ databases">
        <title>Genome announcement of multiple Pseudomonas syringae strains.</title>
        <authorList>
            <person name="Thakur S."/>
            <person name="Wang P.W."/>
            <person name="Gong Y."/>
            <person name="Weir B.S."/>
            <person name="Guttman D.S."/>
        </authorList>
    </citation>
    <scope>NUCLEOTIDE SEQUENCE [LARGE SCALE GENOMIC DNA]</scope>
    <source>
        <strain evidence="3 4">ICMP3882</strain>
    </source>
</reference>
<evidence type="ECO:0000256" key="1">
    <source>
        <dbReference type="SAM" id="MobiDB-lite"/>
    </source>
</evidence>
<feature type="compositionally biased region" description="Basic and acidic residues" evidence="1">
    <location>
        <begin position="75"/>
        <end position="91"/>
    </location>
</feature>